<organism evidence="2 3">
    <name type="scientific">Flavobacterium columnare</name>
    <dbReference type="NCBI Taxonomy" id="996"/>
    <lineage>
        <taxon>Bacteria</taxon>
        <taxon>Pseudomonadati</taxon>
        <taxon>Bacteroidota</taxon>
        <taxon>Flavobacteriia</taxon>
        <taxon>Flavobacteriales</taxon>
        <taxon>Flavobacteriaceae</taxon>
        <taxon>Flavobacterium</taxon>
    </lineage>
</organism>
<protein>
    <recommendedName>
        <fullName evidence="1">TonB C-terminal domain-containing protein</fullName>
    </recommendedName>
</protein>
<dbReference type="Pfam" id="PF03544">
    <property type="entry name" value="TonB_C"/>
    <property type="match status" value="1"/>
</dbReference>
<gene>
    <name evidence="2" type="ORF">BWK62_07905</name>
</gene>
<dbReference type="AlphaFoldDB" id="A0A246GAK9"/>
<dbReference type="Gene3D" id="3.30.1150.10">
    <property type="match status" value="1"/>
</dbReference>
<dbReference type="SUPFAM" id="SSF74653">
    <property type="entry name" value="TolA/TonB C-terminal domain"/>
    <property type="match status" value="1"/>
</dbReference>
<evidence type="ECO:0000313" key="3">
    <source>
        <dbReference type="Proteomes" id="UP000198034"/>
    </source>
</evidence>
<accession>A0A246GAK9</accession>
<dbReference type="EMBL" id="MTCY01000019">
    <property type="protein sequence ID" value="OWP77171.1"/>
    <property type="molecule type" value="Genomic_DNA"/>
</dbReference>
<sequence>MCNEVLIPKTVTMKKLIVFIILWFCQISLAQSSSNGVVKSTPIPFDNVENQPVFPGGNNELMKFIGKNFSPPSDENFAGGILQVTFIVETDGSISDIKVINDLGYGTAQEIVRVLHTCPKWTPGDQDGKPVRVLFTLSVTIKV</sequence>
<dbReference type="Proteomes" id="UP000198034">
    <property type="component" value="Unassembled WGS sequence"/>
</dbReference>
<feature type="domain" description="TonB C-terminal" evidence="1">
    <location>
        <begin position="79"/>
        <end position="139"/>
    </location>
</feature>
<dbReference type="InterPro" id="IPR037682">
    <property type="entry name" value="TonB_C"/>
</dbReference>
<evidence type="ECO:0000259" key="1">
    <source>
        <dbReference type="Pfam" id="PF03544"/>
    </source>
</evidence>
<dbReference type="GO" id="GO:0055085">
    <property type="term" value="P:transmembrane transport"/>
    <property type="evidence" value="ECO:0007669"/>
    <property type="project" value="InterPro"/>
</dbReference>
<comment type="caution">
    <text evidence="2">The sequence shown here is derived from an EMBL/GenBank/DDBJ whole genome shotgun (WGS) entry which is preliminary data.</text>
</comment>
<proteinExistence type="predicted"/>
<evidence type="ECO:0000313" key="2">
    <source>
        <dbReference type="EMBL" id="OWP77171.1"/>
    </source>
</evidence>
<reference evidence="2 3" key="1">
    <citation type="journal article" date="2017" name="Infect. Genet. Evol.">
        <title>Comparative genome analysis of fish pathogen Flavobacterium columnare reveals extensive sequence diversity within the species.</title>
        <authorList>
            <person name="Kayansamruaj P."/>
            <person name="Dong H.T."/>
            <person name="Hirono I."/>
            <person name="Kondo H."/>
            <person name="Senapin S."/>
            <person name="Rodkhum C."/>
        </authorList>
    </citation>
    <scope>NUCLEOTIDE SEQUENCE [LARGE SCALE GENOMIC DNA]</scope>
    <source>
        <strain evidence="2 3">1214</strain>
    </source>
</reference>
<name>A0A246GAK9_9FLAO</name>